<dbReference type="SUPFAM" id="SSF51206">
    <property type="entry name" value="cAMP-binding domain-like"/>
    <property type="match status" value="1"/>
</dbReference>
<evidence type="ECO:0000313" key="7">
    <source>
        <dbReference type="EMBL" id="MZQ83260.1"/>
    </source>
</evidence>
<keyword evidence="8" id="KW-1185">Reference proteome</keyword>
<dbReference type="GO" id="GO:0003677">
    <property type="term" value="F:DNA binding"/>
    <property type="evidence" value="ECO:0007669"/>
    <property type="project" value="UniProtKB-KW"/>
</dbReference>
<evidence type="ECO:0000256" key="2">
    <source>
        <dbReference type="ARBA" id="ARBA00023125"/>
    </source>
</evidence>
<evidence type="ECO:0000256" key="4">
    <source>
        <dbReference type="ARBA" id="ARBA00023163"/>
    </source>
</evidence>
<keyword evidence="4" id="KW-0804">Transcription</keyword>
<dbReference type="InterPro" id="IPR000595">
    <property type="entry name" value="cNMP-bd_dom"/>
</dbReference>
<keyword evidence="1" id="KW-0805">Transcription regulation</keyword>
<dbReference type="PANTHER" id="PTHR24567:SF74">
    <property type="entry name" value="HTH-TYPE TRANSCRIPTIONAL REGULATOR ARCR"/>
    <property type="match status" value="1"/>
</dbReference>
<evidence type="ECO:0000313" key="8">
    <source>
        <dbReference type="Proteomes" id="UP000481087"/>
    </source>
</evidence>
<proteinExistence type="predicted"/>
<dbReference type="EMBL" id="WTUZ01000017">
    <property type="protein sequence ID" value="MZQ83260.1"/>
    <property type="molecule type" value="Genomic_DNA"/>
</dbReference>
<evidence type="ECO:0000256" key="1">
    <source>
        <dbReference type="ARBA" id="ARBA00023015"/>
    </source>
</evidence>
<evidence type="ECO:0000259" key="6">
    <source>
        <dbReference type="PROSITE" id="PS51063"/>
    </source>
</evidence>
<dbReference type="InterPro" id="IPR036388">
    <property type="entry name" value="WH-like_DNA-bd_sf"/>
</dbReference>
<dbReference type="CDD" id="cd00038">
    <property type="entry name" value="CAP_ED"/>
    <property type="match status" value="1"/>
</dbReference>
<organism evidence="7 8">
    <name type="scientific">Paenibacillus silvestris</name>
    <dbReference type="NCBI Taxonomy" id="2606219"/>
    <lineage>
        <taxon>Bacteria</taxon>
        <taxon>Bacillati</taxon>
        <taxon>Bacillota</taxon>
        <taxon>Bacilli</taxon>
        <taxon>Bacillales</taxon>
        <taxon>Paenibacillaceae</taxon>
        <taxon>Paenibacillus</taxon>
    </lineage>
</organism>
<dbReference type="RefSeq" id="WP_161407481.1">
    <property type="nucleotide sequence ID" value="NZ_WTUZ01000017.1"/>
</dbReference>
<dbReference type="Gene3D" id="1.10.10.10">
    <property type="entry name" value="Winged helix-like DNA-binding domain superfamily/Winged helix DNA-binding domain"/>
    <property type="match status" value="1"/>
</dbReference>
<dbReference type="SUPFAM" id="SSF46785">
    <property type="entry name" value="Winged helix' DNA-binding domain"/>
    <property type="match status" value="1"/>
</dbReference>
<dbReference type="Pfam" id="PF00027">
    <property type="entry name" value="cNMP_binding"/>
    <property type="match status" value="1"/>
</dbReference>
<dbReference type="PANTHER" id="PTHR24567">
    <property type="entry name" value="CRP FAMILY TRANSCRIPTIONAL REGULATORY PROTEIN"/>
    <property type="match status" value="1"/>
</dbReference>
<dbReference type="InterPro" id="IPR036390">
    <property type="entry name" value="WH_DNA-bd_sf"/>
</dbReference>
<dbReference type="PROSITE" id="PS50042">
    <property type="entry name" value="CNMP_BINDING_3"/>
    <property type="match status" value="1"/>
</dbReference>
<reference evidence="7 8" key="1">
    <citation type="submission" date="2019-12" db="EMBL/GenBank/DDBJ databases">
        <title>Paenibacillus sp. nov. sp. isolated from soil.</title>
        <authorList>
            <person name="Kim J."/>
            <person name="Jeong S.E."/>
            <person name="Jung H.S."/>
            <person name="Jeon C.O."/>
        </authorList>
    </citation>
    <scope>NUCLEOTIDE SEQUENCE [LARGE SCALE GENOMIC DNA]</scope>
    <source>
        <strain evidence="7 8">5J-6</strain>
    </source>
</reference>
<dbReference type="PRINTS" id="PR00034">
    <property type="entry name" value="HTHCRP"/>
</dbReference>
<dbReference type="InterPro" id="IPR014710">
    <property type="entry name" value="RmlC-like_jellyroll"/>
</dbReference>
<evidence type="ECO:0000259" key="5">
    <source>
        <dbReference type="PROSITE" id="PS50042"/>
    </source>
</evidence>
<gene>
    <name evidence="7" type="ORF">GQF01_14185</name>
</gene>
<dbReference type="SMART" id="SM00419">
    <property type="entry name" value="HTH_CRP"/>
    <property type="match status" value="1"/>
</dbReference>
<dbReference type="PROSITE" id="PS51063">
    <property type="entry name" value="HTH_CRP_2"/>
    <property type="match status" value="1"/>
</dbReference>
<sequence>MKDTKKPWSLSEFKLFETLPMEDLEHIDQMAPSTNFTSIPKGTLIQTPEVNSKGLSIVVEGRLRLFKTNADGKQYTVGILGTGGMYGESKSYSFGTNGNYMEAMVDTTICSINQEKFDHFLSMRPELALKLLEELSNRLRDRDEVLERLALSDLRGKVLFFLTKLAKKFGVEENGYQRIEIPLTHQELANMIGATRESVSLILQEFSNEGVIITGRKSIMVQLEMAEERLKLT</sequence>
<keyword evidence="2" id="KW-0238">DNA-binding</keyword>
<dbReference type="SMART" id="SM00100">
    <property type="entry name" value="cNMP"/>
    <property type="match status" value="1"/>
</dbReference>
<accession>A0A6L8V210</accession>
<feature type="domain" description="Cyclic nucleotide-binding" evidence="5">
    <location>
        <begin position="15"/>
        <end position="138"/>
    </location>
</feature>
<dbReference type="AlphaFoldDB" id="A0A6L8V210"/>
<keyword evidence="3" id="KW-0010">Activator</keyword>
<dbReference type="Proteomes" id="UP000481087">
    <property type="component" value="Unassembled WGS sequence"/>
</dbReference>
<dbReference type="InterPro" id="IPR012318">
    <property type="entry name" value="HTH_CRP"/>
</dbReference>
<protein>
    <submittedName>
        <fullName evidence="7">Helix-turn-helix domain-containing protein</fullName>
    </submittedName>
</protein>
<dbReference type="Pfam" id="PF13545">
    <property type="entry name" value="HTH_Crp_2"/>
    <property type="match status" value="1"/>
</dbReference>
<dbReference type="InterPro" id="IPR050397">
    <property type="entry name" value="Env_Response_Regulators"/>
</dbReference>
<name>A0A6L8V210_9BACL</name>
<feature type="domain" description="HTH crp-type" evidence="6">
    <location>
        <begin position="152"/>
        <end position="226"/>
    </location>
</feature>
<comment type="caution">
    <text evidence="7">The sequence shown here is derived from an EMBL/GenBank/DDBJ whole genome shotgun (WGS) entry which is preliminary data.</text>
</comment>
<dbReference type="Gene3D" id="2.60.120.10">
    <property type="entry name" value="Jelly Rolls"/>
    <property type="match status" value="1"/>
</dbReference>
<evidence type="ECO:0000256" key="3">
    <source>
        <dbReference type="ARBA" id="ARBA00023159"/>
    </source>
</evidence>
<dbReference type="GO" id="GO:0005829">
    <property type="term" value="C:cytosol"/>
    <property type="evidence" value="ECO:0007669"/>
    <property type="project" value="TreeGrafter"/>
</dbReference>
<dbReference type="InterPro" id="IPR018490">
    <property type="entry name" value="cNMP-bd_dom_sf"/>
</dbReference>
<dbReference type="GO" id="GO:0003700">
    <property type="term" value="F:DNA-binding transcription factor activity"/>
    <property type="evidence" value="ECO:0007669"/>
    <property type="project" value="TreeGrafter"/>
</dbReference>